<dbReference type="SMART" id="SM00116">
    <property type="entry name" value="CBS"/>
    <property type="match status" value="2"/>
</dbReference>
<feature type="domain" description="CBS" evidence="3">
    <location>
        <begin position="77"/>
        <end position="132"/>
    </location>
</feature>
<dbReference type="SUPFAM" id="SSF54631">
    <property type="entry name" value="CBS-domain pair"/>
    <property type="match status" value="1"/>
</dbReference>
<comment type="caution">
    <text evidence="4">The sequence shown here is derived from an EMBL/GenBank/DDBJ whole genome shotgun (WGS) entry which is preliminary data.</text>
</comment>
<dbReference type="PROSITE" id="PS51371">
    <property type="entry name" value="CBS"/>
    <property type="match status" value="2"/>
</dbReference>
<protein>
    <submittedName>
        <fullName evidence="4">CBS domain-containing protein</fullName>
    </submittedName>
</protein>
<dbReference type="InterPro" id="IPR046342">
    <property type="entry name" value="CBS_dom_sf"/>
</dbReference>
<evidence type="ECO:0000313" key="4">
    <source>
        <dbReference type="EMBL" id="MBM7036787.1"/>
    </source>
</evidence>
<dbReference type="InterPro" id="IPR000644">
    <property type="entry name" value="CBS_dom"/>
</dbReference>
<proteinExistence type="predicted"/>
<name>A0ABS2HJU3_9VIBR</name>
<reference evidence="4 5" key="1">
    <citation type="submission" date="2021-02" db="EMBL/GenBank/DDBJ databases">
        <authorList>
            <person name="Park J.-S."/>
        </authorList>
    </citation>
    <scope>NUCLEOTIDE SEQUENCE [LARGE SCALE GENOMIC DNA]</scope>
    <source>
        <strain evidence="4 5">188UL20-2</strain>
    </source>
</reference>
<accession>A0ABS2HJU3</accession>
<dbReference type="EMBL" id="JAFEUM010000003">
    <property type="protein sequence ID" value="MBM7036787.1"/>
    <property type="molecule type" value="Genomic_DNA"/>
</dbReference>
<keyword evidence="1 2" id="KW-0129">CBS domain</keyword>
<keyword evidence="5" id="KW-1185">Reference proteome</keyword>
<evidence type="ECO:0000256" key="1">
    <source>
        <dbReference type="ARBA" id="ARBA00023122"/>
    </source>
</evidence>
<evidence type="ECO:0000259" key="3">
    <source>
        <dbReference type="PROSITE" id="PS51371"/>
    </source>
</evidence>
<dbReference type="Pfam" id="PF00571">
    <property type="entry name" value="CBS"/>
    <property type="match status" value="2"/>
</dbReference>
<feature type="domain" description="CBS" evidence="3">
    <location>
        <begin position="10"/>
        <end position="70"/>
    </location>
</feature>
<dbReference type="Gene3D" id="3.10.580.10">
    <property type="entry name" value="CBS-domain"/>
    <property type="match status" value="1"/>
</dbReference>
<sequence length="138" mass="15524">MHSIKVKEYMDPQAVTFTKTMSLTAALDKVIKSGRMGGPVINEHREVIGFISEQDLLERLVKVLYHSQDTHIVDDCMYRDVLTVSPELPILELAQMMKVNKPKVYPVVDNGKLVGIISRADVMKAVSNMLDEVFSHPV</sequence>
<organism evidence="4 5">
    <name type="scientific">Vibrio ulleungensis</name>
    <dbReference type="NCBI Taxonomy" id="2807619"/>
    <lineage>
        <taxon>Bacteria</taxon>
        <taxon>Pseudomonadati</taxon>
        <taxon>Pseudomonadota</taxon>
        <taxon>Gammaproteobacteria</taxon>
        <taxon>Vibrionales</taxon>
        <taxon>Vibrionaceae</taxon>
        <taxon>Vibrio</taxon>
    </lineage>
</organism>
<gene>
    <name evidence="4" type="ORF">JQC93_10285</name>
</gene>
<dbReference type="InterPro" id="IPR051257">
    <property type="entry name" value="Diverse_CBS-Domain"/>
</dbReference>
<dbReference type="Proteomes" id="UP000809621">
    <property type="component" value="Unassembled WGS sequence"/>
</dbReference>
<evidence type="ECO:0000313" key="5">
    <source>
        <dbReference type="Proteomes" id="UP000809621"/>
    </source>
</evidence>
<evidence type="ECO:0000256" key="2">
    <source>
        <dbReference type="PROSITE-ProRule" id="PRU00703"/>
    </source>
</evidence>
<dbReference type="RefSeq" id="WP_205158340.1">
    <property type="nucleotide sequence ID" value="NZ_JAFEUM010000003.1"/>
</dbReference>
<dbReference type="PANTHER" id="PTHR43080:SF26">
    <property type="entry name" value="REGULATORY PROTEIN"/>
    <property type="match status" value="1"/>
</dbReference>
<dbReference type="PANTHER" id="PTHR43080">
    <property type="entry name" value="CBS DOMAIN-CONTAINING PROTEIN CBSX3, MITOCHONDRIAL"/>
    <property type="match status" value="1"/>
</dbReference>
<dbReference type="CDD" id="cd04629">
    <property type="entry name" value="CBS_pair_bac"/>
    <property type="match status" value="1"/>
</dbReference>
<dbReference type="InterPro" id="IPR044729">
    <property type="entry name" value="CBS_bac"/>
</dbReference>